<dbReference type="InterPro" id="IPR011049">
    <property type="entry name" value="Serralysin-like_metalloprot_C"/>
</dbReference>
<organism evidence="5 6">
    <name type="scientific">Microbulbifer epialgicus</name>
    <dbReference type="NCBI Taxonomy" id="393907"/>
    <lineage>
        <taxon>Bacteria</taxon>
        <taxon>Pseudomonadati</taxon>
        <taxon>Pseudomonadota</taxon>
        <taxon>Gammaproteobacteria</taxon>
        <taxon>Cellvibrionales</taxon>
        <taxon>Microbulbiferaceae</taxon>
        <taxon>Microbulbifer</taxon>
    </lineage>
</organism>
<gene>
    <name evidence="5" type="ORF">ACCI49_07110</name>
</gene>
<dbReference type="PRINTS" id="PR00313">
    <property type="entry name" value="CABNDNGRPT"/>
</dbReference>
<dbReference type="PANTHER" id="PTHR38340:SF1">
    <property type="entry name" value="S-LAYER PROTEIN"/>
    <property type="match status" value="1"/>
</dbReference>
<proteinExistence type="predicted"/>
<dbReference type="SUPFAM" id="SSF51120">
    <property type="entry name" value="beta-Roll"/>
    <property type="match status" value="9"/>
</dbReference>
<feature type="region of interest" description="Disordered" evidence="4">
    <location>
        <begin position="1374"/>
        <end position="1395"/>
    </location>
</feature>
<dbReference type="InterPro" id="IPR018511">
    <property type="entry name" value="Hemolysin-typ_Ca-bd_CS"/>
</dbReference>
<protein>
    <recommendedName>
        <fullName evidence="7">Ca2+-binding protein, RTX toxin-related</fullName>
    </recommendedName>
</protein>
<dbReference type="Gene3D" id="2.150.10.10">
    <property type="entry name" value="Serralysin-like metalloprotease, C-terminal"/>
    <property type="match status" value="8"/>
</dbReference>
<dbReference type="Gene3D" id="2.60.40.10">
    <property type="entry name" value="Immunoglobulins"/>
    <property type="match status" value="3"/>
</dbReference>
<dbReference type="PANTHER" id="PTHR38340">
    <property type="entry name" value="S-LAYER PROTEIN"/>
    <property type="match status" value="1"/>
</dbReference>
<reference evidence="5 6" key="1">
    <citation type="submission" date="2024-08" db="EMBL/GenBank/DDBJ databases">
        <authorList>
            <person name="Ishaq N."/>
        </authorList>
    </citation>
    <scope>NUCLEOTIDE SEQUENCE [LARGE SCALE GENOMIC DNA]</scope>
    <source>
        <strain evidence="5 6">DSM 18651</strain>
    </source>
</reference>
<keyword evidence="3" id="KW-0106">Calcium</keyword>
<dbReference type="SUPFAM" id="SSF49313">
    <property type="entry name" value="Cadherin-like"/>
    <property type="match status" value="1"/>
</dbReference>
<evidence type="ECO:0000256" key="3">
    <source>
        <dbReference type="ARBA" id="ARBA00022837"/>
    </source>
</evidence>
<evidence type="ECO:0000256" key="1">
    <source>
        <dbReference type="ARBA" id="ARBA00004613"/>
    </source>
</evidence>
<sequence length="2545" mass="268138">MLQDWGKWTAVWCCALGTPVVAVAQDEALCAEVRIEILQELTLERQGFEAIMRITNSLDTFAIEDISITVDFADDEGNRVTATSDSADSDAEFFIRIDDTQNVGALVSGEDGAVTDGEISAGKVGEFRWLIVPTANAAGQTDNGELFFVGATLSYSYGGKEEVVQVAPDSIVVKPQPLLTLDYFLTEQVVGDDAFTPEIEAPEPYTLGVRIDNNGYGTARSVNIESAQPKIVDNEQGLAIDFAITNSFVENQPVSPSLLINFGDIASQEMKAGRWVMESSLSGKFTGFEASFTHADELGGELTSLIDATNAHLLIKDVQVDLPGRDNVLDYLAYGSDNGLAVYESENTGADLTLCRSCAEVTTLSYSLGSESGGTRSLSGNAVGGFGYIEVSDPYAGEKVLQRVVGDDGRELNKNNYWLSKKRASNKVDFDYFINVFDYDGTDSYTLHFVDSVALPQAPVIQAILDRTGHEGGQIGFLVQSSDPNGTVPKLSSSSLPSGAIFTDGGDGTGIFRWEPAIGQAGNYIVSFTASDGALSSARTVNMKINPSSDTDGDGLDDAWEMEHFGNLDRDGTGDYDEDGRTDAEEEEAGSDPTVPEVAPGAPQLTSPMFDGEILDGAVALLPVLTITNGEHAADLSVAYEFEVYADEAMLTKVASATLDEGTDTTVWSVAVEDLVSGQVFVDNSLYYWRARAITQVEADGGDVPVASNWEASRFFINTTNDAPTAPAINAPQLDAIVAETRPTLSVAHAFDADRDTLSYGFDLFHESDLDNPSAQVSGLLPGGNFQTSWQVPNPLVEDNAYLWKAWVEDEHGLRTESELGSFLVSTLNNAPTEPVVASPNDTVSKWLANNGVELRLINGADPEQQPLTYYFELDTLASFDSGETLVSGAVSEGENETSWIAEGLQEDITYYWRAKVSDGEVESNWVTASFSVDTDNTVPPIPSLQNPGSGAVVESLRPLFEVNPVTDADGDAVQYRFEVYSDQDLTLLVASQVQAETQWTPAFDFNDNSHYYWRARAEDAKGDASDWSAVNAFFINENGINDAPQIVLVLPDSAVTVSEAELLIQWQDSDPDSSATIAIYYLYEGSGRTLIADGIAEDEDGTSDQYRWDVSKLLPGTYTLELEITDGENTVTASGCCTIEVPERDNPIKVQALTDLETDEAGTTVAELQVSLEKALQADTSLTLNIAVSDNSEAKILGDNYLQFTDDNWQTPQTIQLMGIDDCTVDGDTGYSLVFQPAQSDDPAYSGQLLDSVSLINRDNETIGQVLFICNYSLVSQVTVNGGAEMESSYRVRLDNHGAGLVDASASLSLLPSPDPDYSVSIVSGGSLTFTDISSEGSAFSNELLVIRHPAGQPVDFAKFAWEIVAGESQTTLEGSDSNNILQGSDSADRIDGKGGHDTIYAGEGDDVIIGGSGADTLYGEGGNDTFIVEGNDGSADRFDGGEGFDQVLGGSGDDSIRISVFSGSSTVERIDGAGGYNAIYGTSANNTLDFSNTELLNIAFIDGLGGHDTIYGSSASDKIIGNGGNDNLYGNAGDDIFYINGLNSGNDRVNGGTGFDQVIGGDGDDWFRFSVFSGDSRVEAIDGGKGINWILGTSANNTLDFRDVSLLNIGRLDGAEGHDILYGSNIADEIVGGVGNDKLYGEGGDDRFLLTSGDTGFDIYSGGEGDDWLLGTPGDDEFRLSAFSGTATVEVIDGDGGNNQIIGSSANNTLNFSDTQLLSIDRINAAGGHDVVYGSAAADVIEGGTGSDVLYGNGGADIFVLTTGDTGFDQFRGGEGADRILGSGNDDEIRLSVFSGDARVEIIDGAAGNNRILGSSANNTLDFSETQLTNINEIDAGAGNDTVYGSQEADRILVSAGSDNLYGNAGDDIFVLSGEDTGSNRIDGGEGFDTLLAGSSDDTITLLIFSGSATVERIDGGAGVNQLQGTSANNTLDFRGIELINIALINGAAGHDVIYGSDNADLIEGGLGSDTLYGEAGDDVFRITEGDTGSDSYRGGEGRDTLLGTESDDTFIFSVFAGDASVEVIDGQGGTDKILGTNANNTLDFSATELVGIAQIDGAAGNDSIYGTTQADTIIGGQGSDYLSGGDGDDTFIFTTGDTGSDTYSGGEGYDRLLGTTEDDDFIFSSFTGANILEEIDGGAGKNRILGTAVSNSLDFSATKLIGITLVDAGEGSDTLIGTDEGDFLAGGSGSDTLYGNGGDDTFVATPGDSGYERYEGGEGSDSLLGSDVDDDFRFSIFSGSATLEIIDGKEGSNKISGSTANNTLDFRNTSLINIALIHGDAGNDTIYGSALADIIEGGTGSDNLYGEGGDDIFLLSPGDTGYDRYSGGEGSDELRGTAGDDLIRLSAYSGTTTVELINGLGGVDKIQGTTGNNTLDFSTTVLDSIEEISAEKGNDTVIGSSAADIIRGNEGNDILQGGPGNDSYLFARGDGIDTITDIGSSSSDMLVLEGAIAPEDLWLVINGSHLDIYLLAGTEKIQVRDWQSNESAIEIITTESGSQLPLVNILSLAELMTSFGVPQNGIINLTAEQQAELNAARSEAWQ</sequence>
<dbReference type="InterPro" id="IPR050557">
    <property type="entry name" value="RTX_toxin/Mannuronan_C5-epim"/>
</dbReference>
<dbReference type="EMBL" id="JBGMEK010000011">
    <property type="protein sequence ID" value="MFA0810686.1"/>
    <property type="molecule type" value="Genomic_DNA"/>
</dbReference>
<dbReference type="InterPro" id="IPR015919">
    <property type="entry name" value="Cadherin-like_sf"/>
</dbReference>
<feature type="region of interest" description="Disordered" evidence="4">
    <location>
        <begin position="565"/>
        <end position="598"/>
    </location>
</feature>
<accession>A0ABV4NX50</accession>
<dbReference type="Pfam" id="PF00353">
    <property type="entry name" value="HemolysinCabind"/>
    <property type="match status" value="22"/>
</dbReference>
<evidence type="ECO:0000313" key="6">
    <source>
        <dbReference type="Proteomes" id="UP001569428"/>
    </source>
</evidence>
<dbReference type="RefSeq" id="WP_371838260.1">
    <property type="nucleotide sequence ID" value="NZ_JBGMEK010000011.1"/>
</dbReference>
<evidence type="ECO:0000256" key="2">
    <source>
        <dbReference type="ARBA" id="ARBA00022525"/>
    </source>
</evidence>
<feature type="compositionally biased region" description="Polar residues" evidence="4">
    <location>
        <begin position="1374"/>
        <end position="1387"/>
    </location>
</feature>
<comment type="subcellular location">
    <subcellularLocation>
        <location evidence="1">Secreted</location>
    </subcellularLocation>
</comment>
<keyword evidence="6" id="KW-1185">Reference proteome</keyword>
<dbReference type="PROSITE" id="PS00330">
    <property type="entry name" value="HEMOLYSIN_CALCIUM"/>
    <property type="match status" value="3"/>
</dbReference>
<evidence type="ECO:0008006" key="7">
    <source>
        <dbReference type="Google" id="ProtNLM"/>
    </source>
</evidence>
<keyword evidence="2" id="KW-0964">Secreted</keyword>
<comment type="caution">
    <text evidence="5">The sequence shown here is derived from an EMBL/GenBank/DDBJ whole genome shotgun (WGS) entry which is preliminary data.</text>
</comment>
<dbReference type="Proteomes" id="UP001569428">
    <property type="component" value="Unassembled WGS sequence"/>
</dbReference>
<dbReference type="InterPro" id="IPR013783">
    <property type="entry name" value="Ig-like_fold"/>
</dbReference>
<feature type="compositionally biased region" description="Basic and acidic residues" evidence="4">
    <location>
        <begin position="565"/>
        <end position="583"/>
    </location>
</feature>
<evidence type="ECO:0000313" key="5">
    <source>
        <dbReference type="EMBL" id="MFA0810686.1"/>
    </source>
</evidence>
<name>A0ABV4NX50_9GAMM</name>
<dbReference type="InterPro" id="IPR001343">
    <property type="entry name" value="Hemolysn_Ca-bd"/>
</dbReference>
<evidence type="ECO:0000256" key="4">
    <source>
        <dbReference type="SAM" id="MobiDB-lite"/>
    </source>
</evidence>